<dbReference type="GO" id="GO:0022627">
    <property type="term" value="C:cytosolic small ribosomal subunit"/>
    <property type="evidence" value="ECO:0007669"/>
    <property type="project" value="TreeGrafter"/>
</dbReference>
<dbReference type="Proteomes" id="UP000319576">
    <property type="component" value="Chromosome"/>
</dbReference>
<evidence type="ECO:0000256" key="5">
    <source>
        <dbReference type="RuleBase" id="RU003910"/>
    </source>
</evidence>
<dbReference type="HAMAP" id="MF_00270">
    <property type="entry name" value="Ribosomal_bS18"/>
    <property type="match status" value="1"/>
</dbReference>
<evidence type="ECO:0000256" key="2">
    <source>
        <dbReference type="ARBA" id="ARBA00022980"/>
    </source>
</evidence>
<keyword evidence="3 4" id="KW-0687">Ribonucleoprotein</keyword>
<keyword evidence="4" id="KW-0699">rRNA-binding</keyword>
<reference evidence="6 7" key="1">
    <citation type="submission" date="2019-02" db="EMBL/GenBank/DDBJ databases">
        <title>Deep-cultivation of Planctomycetes and their phenomic and genomic characterization uncovers novel biology.</title>
        <authorList>
            <person name="Wiegand S."/>
            <person name="Jogler M."/>
            <person name="Boedeker C."/>
            <person name="Pinto D."/>
            <person name="Vollmers J."/>
            <person name="Rivas-Marin E."/>
            <person name="Kohn T."/>
            <person name="Peeters S.H."/>
            <person name="Heuer A."/>
            <person name="Rast P."/>
            <person name="Oberbeckmann S."/>
            <person name="Bunk B."/>
            <person name="Jeske O."/>
            <person name="Meyerdierks A."/>
            <person name="Storesund J.E."/>
            <person name="Kallscheuer N."/>
            <person name="Luecker S."/>
            <person name="Lage O.M."/>
            <person name="Pohl T."/>
            <person name="Merkel B.J."/>
            <person name="Hornburger P."/>
            <person name="Mueller R.-W."/>
            <person name="Bruemmer F."/>
            <person name="Labrenz M."/>
            <person name="Spormann A.M."/>
            <person name="Op den Camp H."/>
            <person name="Overmann J."/>
            <person name="Amann R."/>
            <person name="Jetten M.S.M."/>
            <person name="Mascher T."/>
            <person name="Medema M.H."/>
            <person name="Devos D.P."/>
            <person name="Kaster A.-K."/>
            <person name="Ovreas L."/>
            <person name="Rohde M."/>
            <person name="Galperin M.Y."/>
            <person name="Jogler C."/>
        </authorList>
    </citation>
    <scope>NUCLEOTIDE SEQUENCE [LARGE SCALE GENOMIC DNA]</scope>
    <source>
        <strain evidence="6 7">ETA_A1</strain>
    </source>
</reference>
<proteinExistence type="inferred from homology"/>
<gene>
    <name evidence="4 6" type="primary">rpsR</name>
    <name evidence="6" type="ORF">ETAA1_31410</name>
</gene>
<sequence>MVATKNLGKSKQGRCRFCTKEGCPRPTFVDYKDVGNLKKLITSHGKLYSRKRSGLCAPYQRAVSVAVKRARFMGLLPYVGE</sequence>
<dbReference type="KEGG" id="uli:ETAA1_31410"/>
<dbReference type="InterPro" id="IPR001648">
    <property type="entry name" value="Ribosomal_bS18"/>
</dbReference>
<dbReference type="GO" id="GO:0003735">
    <property type="term" value="F:structural constituent of ribosome"/>
    <property type="evidence" value="ECO:0007669"/>
    <property type="project" value="InterPro"/>
</dbReference>
<evidence type="ECO:0000256" key="4">
    <source>
        <dbReference type="HAMAP-Rule" id="MF_00270"/>
    </source>
</evidence>
<dbReference type="OrthoDB" id="9812008at2"/>
<protein>
    <recommendedName>
        <fullName evidence="4">Small ribosomal subunit protein bS18</fullName>
    </recommendedName>
</protein>
<comment type="subunit">
    <text evidence="4">Part of the 30S ribosomal subunit. Forms a tight heterodimer with protein bS6.</text>
</comment>
<evidence type="ECO:0000256" key="3">
    <source>
        <dbReference type="ARBA" id="ARBA00023274"/>
    </source>
</evidence>
<comment type="function">
    <text evidence="4">Binds as a heterodimer with protein bS6 to the central domain of the 16S rRNA, where it helps stabilize the platform of the 30S subunit.</text>
</comment>
<dbReference type="Gene3D" id="4.10.640.10">
    <property type="entry name" value="Ribosomal protein S18"/>
    <property type="match status" value="1"/>
</dbReference>
<dbReference type="PANTHER" id="PTHR13479:SF40">
    <property type="entry name" value="SMALL RIBOSOMAL SUBUNIT PROTEIN BS18M"/>
    <property type="match status" value="1"/>
</dbReference>
<dbReference type="RefSeq" id="WP_145239931.1">
    <property type="nucleotide sequence ID" value="NZ_CP036273.1"/>
</dbReference>
<keyword evidence="4" id="KW-0694">RNA-binding</keyword>
<dbReference type="EMBL" id="CP036273">
    <property type="protein sequence ID" value="QDU21176.1"/>
    <property type="molecule type" value="Genomic_DNA"/>
</dbReference>
<keyword evidence="7" id="KW-1185">Reference proteome</keyword>
<dbReference type="NCBIfam" id="TIGR00165">
    <property type="entry name" value="S18"/>
    <property type="match status" value="1"/>
</dbReference>
<dbReference type="InterPro" id="IPR036870">
    <property type="entry name" value="Ribosomal_bS18_sf"/>
</dbReference>
<evidence type="ECO:0000313" key="6">
    <source>
        <dbReference type="EMBL" id="QDU21176.1"/>
    </source>
</evidence>
<dbReference type="SUPFAM" id="SSF46911">
    <property type="entry name" value="Ribosomal protein S18"/>
    <property type="match status" value="1"/>
</dbReference>
<keyword evidence="2 4" id="KW-0689">Ribosomal protein</keyword>
<dbReference type="GO" id="GO:0006412">
    <property type="term" value="P:translation"/>
    <property type="evidence" value="ECO:0007669"/>
    <property type="project" value="UniProtKB-UniRule"/>
</dbReference>
<dbReference type="GO" id="GO:0070181">
    <property type="term" value="F:small ribosomal subunit rRNA binding"/>
    <property type="evidence" value="ECO:0007669"/>
    <property type="project" value="TreeGrafter"/>
</dbReference>
<dbReference type="PRINTS" id="PR00974">
    <property type="entry name" value="RIBOSOMALS18"/>
</dbReference>
<organism evidence="6 7">
    <name type="scientific">Urbifossiella limnaea</name>
    <dbReference type="NCBI Taxonomy" id="2528023"/>
    <lineage>
        <taxon>Bacteria</taxon>
        <taxon>Pseudomonadati</taxon>
        <taxon>Planctomycetota</taxon>
        <taxon>Planctomycetia</taxon>
        <taxon>Gemmatales</taxon>
        <taxon>Gemmataceae</taxon>
        <taxon>Urbifossiella</taxon>
    </lineage>
</organism>
<name>A0A517XUL4_9BACT</name>
<dbReference type="PANTHER" id="PTHR13479">
    <property type="entry name" value="30S RIBOSOMAL PROTEIN S18"/>
    <property type="match status" value="1"/>
</dbReference>
<accession>A0A517XUL4</accession>
<dbReference type="Pfam" id="PF01084">
    <property type="entry name" value="Ribosomal_S18"/>
    <property type="match status" value="1"/>
</dbReference>
<dbReference type="AlphaFoldDB" id="A0A517XUL4"/>
<evidence type="ECO:0000313" key="7">
    <source>
        <dbReference type="Proteomes" id="UP000319576"/>
    </source>
</evidence>
<comment type="similarity">
    <text evidence="1 4 5">Belongs to the bacterial ribosomal protein bS18 family.</text>
</comment>
<evidence type="ECO:0000256" key="1">
    <source>
        <dbReference type="ARBA" id="ARBA00005589"/>
    </source>
</evidence>